<evidence type="ECO:0000259" key="4">
    <source>
        <dbReference type="Pfam" id="PF25863"/>
    </source>
</evidence>
<dbReference type="InterPro" id="IPR058882">
    <property type="entry name" value="PglZ_C"/>
</dbReference>
<organism evidence="5 6">
    <name type="scientific">Pseudonocardia oceani</name>
    <dbReference type="NCBI Taxonomy" id="2792013"/>
    <lineage>
        <taxon>Bacteria</taxon>
        <taxon>Bacillati</taxon>
        <taxon>Actinomycetota</taxon>
        <taxon>Actinomycetes</taxon>
        <taxon>Pseudonocardiales</taxon>
        <taxon>Pseudonocardiaceae</taxon>
        <taxon>Pseudonocardia</taxon>
    </lineage>
</organism>
<comment type="caution">
    <text evidence="5">The sequence shown here is derived from an EMBL/GenBank/DDBJ whole genome shotgun (WGS) entry which is preliminary data.</text>
</comment>
<sequence>MSKAVRAVPVSPAMVQQRASDLVGSDARVLLLRAHPEWTAGPVKVGDREVRVVTAVSQLAVLDAYASLGPDDYAVILTDRPSSDLGDAVLARAYKQRVEMPDEWQAVPRLFPGAREVSRELRRLDWAATALLDHRPVGDWPRSPEIAVGAAHAIGALLAHLVGLRVDAELDGAVLLTALGKRDNRSRWAEVDVSLRRHLIAWAGAELGAPAAFALKVAQRQELVMPLAVGLALDVLWPVDGSIPNELQIAARVRAERFVDGKTIPVTEATAVASVARATVQRAAVDDDADIAVALKQAEALLGDLGWAIGAERSSVLRPGYYARERALAVALDSGTGIEDALSAVLEHRDANGVPTMAVRLHRWLAGPEVEPSSLAGDLQRQLNDGAWVDAALGAVCRAATDPVVAETYQRLVTKVRDRRAGRDELAAHRLAQAATFGRQATPGTDAIGVERILGDVVEPLRRGGGALLVVLDGLSGAVAVMLASEIARLGFVEHVPMVSLQRLGAVAILPTLTRRSRTSLFCGAVREGDADQEKKGLRSAFPGSILFHKNDLRAESGAALPTDVASALADEKVPVVGVVVNAIDDAIHKTDVSDTDWKLTDLHPLRALLEAAIASRRTVIVTSDHGHVVERGTETLPAPGTDSRWRPVRNPVRPGEVEVSGPRVVVPDGAAVLLWREDLRYGPRRSGYHGGASLAEVTVPVLVFQPATALADTLAGWVSAPPQVPGWWNDPADGPALAPPVSRSRKKRKPAPAPVADQDALFAVEREATPDPEADLVDALLASSAYADQHRRAGRHALSGDAVAAFLRPILQRGGRAHQDTVAATAGIPAVELGQRFAVVKRLLNVDGYEVLKVDSDGVTYRIDIELLGEQFELGGLK</sequence>
<protein>
    <submittedName>
        <fullName evidence="5">BREX-2 system phosphatase PglZ</fullName>
    </submittedName>
</protein>
<dbReference type="Pfam" id="PF08665">
    <property type="entry name" value="PglZ"/>
    <property type="match status" value="1"/>
</dbReference>
<keyword evidence="6" id="KW-1185">Reference proteome</keyword>
<feature type="region of interest" description="Disordered" evidence="1">
    <location>
        <begin position="632"/>
        <end position="658"/>
    </location>
</feature>
<dbReference type="RefSeq" id="WP_218595728.1">
    <property type="nucleotide sequence ID" value="NZ_JADQDE010000090.1"/>
</dbReference>
<gene>
    <name evidence="5" type="primary">pglZ</name>
    <name evidence="5" type="ORF">I4I82_12420</name>
</gene>
<evidence type="ECO:0000259" key="2">
    <source>
        <dbReference type="Pfam" id="PF25861"/>
    </source>
</evidence>
<dbReference type="InterPro" id="IPR047992">
    <property type="entry name" value="BREX_PglZ"/>
</dbReference>
<dbReference type="EMBL" id="JADQDF010000001">
    <property type="protein sequence ID" value="MBW0128485.1"/>
    <property type="molecule type" value="Genomic_DNA"/>
</dbReference>
<name>A0ABS6U8C5_9PSEU</name>
<feature type="region of interest" description="Disordered" evidence="1">
    <location>
        <begin position="727"/>
        <end position="761"/>
    </location>
</feature>
<proteinExistence type="predicted"/>
<accession>A0ABS6U8C5</accession>
<dbReference type="Pfam" id="PF25861">
    <property type="entry name" value="PglZ_2nd"/>
    <property type="match status" value="1"/>
</dbReference>
<dbReference type="Proteomes" id="UP000694300">
    <property type="component" value="Unassembled WGS sequence"/>
</dbReference>
<dbReference type="Pfam" id="PF25863">
    <property type="entry name" value="PglZ_C"/>
    <property type="match status" value="1"/>
</dbReference>
<dbReference type="InterPro" id="IPR058880">
    <property type="entry name" value="PglZ_N"/>
</dbReference>
<evidence type="ECO:0000313" key="5">
    <source>
        <dbReference type="EMBL" id="MBW0128485.1"/>
    </source>
</evidence>
<dbReference type="NCBIfam" id="NF033446">
    <property type="entry name" value="BREX_PglZ_2"/>
    <property type="match status" value="1"/>
</dbReference>
<dbReference type="InterPro" id="IPR058881">
    <property type="entry name" value="PglZ_2nd"/>
</dbReference>
<feature type="domain" description="Alkaline phosphatase-like protein PglZ C-terminal" evidence="4">
    <location>
        <begin position="773"/>
        <end position="874"/>
    </location>
</feature>
<evidence type="ECO:0000259" key="3">
    <source>
        <dbReference type="Pfam" id="PF25862"/>
    </source>
</evidence>
<reference evidence="5 6" key="1">
    <citation type="submission" date="2020-11" db="EMBL/GenBank/DDBJ databases">
        <title>Pseudonocardia abyssalis sp. nov. and Pseudonocardia oceani sp. nov., description and phylogenomic analysis of two novel actinomycetes isolated from the deep Southern Ocean.</title>
        <authorList>
            <person name="Parra J."/>
        </authorList>
    </citation>
    <scope>NUCLEOTIDE SEQUENCE [LARGE SCALE GENOMIC DNA]</scope>
    <source>
        <strain evidence="6">KRD185</strain>
    </source>
</reference>
<feature type="domain" description="Alkaline phosphatase-like protein PglZ N-terminal" evidence="3">
    <location>
        <begin position="5"/>
        <end position="101"/>
    </location>
</feature>
<feature type="domain" description="Alkaline phosphatase-like protein PglZ second" evidence="2">
    <location>
        <begin position="184"/>
        <end position="315"/>
    </location>
</feature>
<dbReference type="Pfam" id="PF25862">
    <property type="entry name" value="PglZ_1st"/>
    <property type="match status" value="1"/>
</dbReference>
<evidence type="ECO:0000313" key="6">
    <source>
        <dbReference type="Proteomes" id="UP000694300"/>
    </source>
</evidence>
<evidence type="ECO:0000256" key="1">
    <source>
        <dbReference type="SAM" id="MobiDB-lite"/>
    </source>
</evidence>